<evidence type="ECO:0000256" key="1">
    <source>
        <dbReference type="ARBA" id="ARBA00004651"/>
    </source>
</evidence>
<evidence type="ECO:0000256" key="7">
    <source>
        <dbReference type="RuleBase" id="RU363032"/>
    </source>
</evidence>
<dbReference type="SUPFAM" id="SSF161098">
    <property type="entry name" value="MetI-like"/>
    <property type="match status" value="1"/>
</dbReference>
<comment type="similarity">
    <text evidence="7">Belongs to the binding-protein-dependent transport system permease family.</text>
</comment>
<keyword evidence="5 7" id="KW-1133">Transmembrane helix</keyword>
<dbReference type="InterPro" id="IPR035906">
    <property type="entry name" value="MetI-like_sf"/>
</dbReference>
<dbReference type="GO" id="GO:0005886">
    <property type="term" value="C:plasma membrane"/>
    <property type="evidence" value="ECO:0007669"/>
    <property type="project" value="UniProtKB-SubCell"/>
</dbReference>
<proteinExistence type="inferred from homology"/>
<name>A0A7S8EDW5_9CHLR</name>
<protein>
    <submittedName>
        <fullName evidence="9">Phosphonate ABC transporter, permease protein PhnE</fullName>
    </submittedName>
</protein>
<dbReference type="InterPro" id="IPR000515">
    <property type="entry name" value="MetI-like"/>
</dbReference>
<evidence type="ECO:0000256" key="5">
    <source>
        <dbReference type="ARBA" id="ARBA00022989"/>
    </source>
</evidence>
<keyword evidence="6 7" id="KW-0472">Membrane</keyword>
<dbReference type="Pfam" id="PF00528">
    <property type="entry name" value="BPD_transp_1"/>
    <property type="match status" value="1"/>
</dbReference>
<comment type="subcellular location">
    <subcellularLocation>
        <location evidence="1 7">Cell membrane</location>
        <topology evidence="1 7">Multi-pass membrane protein</topology>
    </subcellularLocation>
</comment>
<feature type="domain" description="ABC transmembrane type-1" evidence="8">
    <location>
        <begin position="106"/>
        <end position="287"/>
    </location>
</feature>
<feature type="transmembrane region" description="Helical" evidence="7">
    <location>
        <begin position="237"/>
        <end position="257"/>
    </location>
</feature>
<evidence type="ECO:0000313" key="10">
    <source>
        <dbReference type="Proteomes" id="UP000594468"/>
    </source>
</evidence>
<dbReference type="GO" id="GO:0015416">
    <property type="term" value="F:ABC-type phosphonate transporter activity"/>
    <property type="evidence" value="ECO:0007669"/>
    <property type="project" value="InterPro"/>
</dbReference>
<evidence type="ECO:0000256" key="4">
    <source>
        <dbReference type="ARBA" id="ARBA00022692"/>
    </source>
</evidence>
<evidence type="ECO:0000259" key="8">
    <source>
        <dbReference type="PROSITE" id="PS50928"/>
    </source>
</evidence>
<dbReference type="Proteomes" id="UP000594468">
    <property type="component" value="Chromosome"/>
</dbReference>
<dbReference type="PROSITE" id="PS50928">
    <property type="entry name" value="ABC_TM1"/>
    <property type="match status" value="1"/>
</dbReference>
<evidence type="ECO:0000313" key="9">
    <source>
        <dbReference type="EMBL" id="QPC85188.1"/>
    </source>
</evidence>
<dbReference type="CDD" id="cd06261">
    <property type="entry name" value="TM_PBP2"/>
    <property type="match status" value="1"/>
</dbReference>
<dbReference type="InterPro" id="IPR005769">
    <property type="entry name" value="PhnE/PtxC"/>
</dbReference>
<keyword evidence="4 7" id="KW-0812">Transmembrane</keyword>
<evidence type="ECO:0000256" key="2">
    <source>
        <dbReference type="ARBA" id="ARBA00022448"/>
    </source>
</evidence>
<organism evidence="9 10">
    <name type="scientific">Phototrophicus methaneseepsis</name>
    <dbReference type="NCBI Taxonomy" id="2710758"/>
    <lineage>
        <taxon>Bacteria</taxon>
        <taxon>Bacillati</taxon>
        <taxon>Chloroflexota</taxon>
        <taxon>Candidatus Thermofontia</taxon>
        <taxon>Phototrophicales</taxon>
        <taxon>Phototrophicaceae</taxon>
        <taxon>Phototrophicus</taxon>
    </lineage>
</organism>
<dbReference type="PANTHER" id="PTHR30043">
    <property type="entry name" value="PHOSPHONATES TRANSPORT SYSTEM PERMEASE PROTEIN"/>
    <property type="match status" value="1"/>
</dbReference>
<evidence type="ECO:0000256" key="6">
    <source>
        <dbReference type="ARBA" id="ARBA00023136"/>
    </source>
</evidence>
<evidence type="ECO:0000256" key="3">
    <source>
        <dbReference type="ARBA" id="ARBA00022475"/>
    </source>
</evidence>
<gene>
    <name evidence="9" type="primary">phnE</name>
    <name evidence="9" type="ORF">G4Y79_11325</name>
</gene>
<dbReference type="NCBIfam" id="TIGR01097">
    <property type="entry name" value="PhnE"/>
    <property type="match status" value="1"/>
</dbReference>
<accession>A0A7S8EDW5</accession>
<sequence length="295" mass="31959">MLMAIVSMLGLWAALFGLLPVFFGGLLGGQVLLHAYRFVQASVPSLPALNPMSRMGRFLRQVIYWVGFVIVAVFLFDQLNLTRSLVDGTLPPQTQVNLLGTWLPITHYTFVNAMVGAVLAGIIGLSSSVQGVFPLGNMLYNTSRTILNIVRSIEPLIMGLVFVIWVGIGPFAGVLALTLHSIAALGKLYSEQIENIDPGPLEALQSTGANQLQTIIYSVVPQIVPPYIAFTMYRWDINVRMSTIIGFVGGGGIGLLLQQQINLLRYSDAGVAVLAIALVVSILDYLSASIRERLT</sequence>
<feature type="transmembrane region" description="Helical" evidence="7">
    <location>
        <begin position="156"/>
        <end position="179"/>
    </location>
</feature>
<reference evidence="9 10" key="1">
    <citation type="submission" date="2020-02" db="EMBL/GenBank/DDBJ databases">
        <authorList>
            <person name="Zheng R.K."/>
            <person name="Sun C.M."/>
        </authorList>
    </citation>
    <scope>NUCLEOTIDE SEQUENCE [LARGE SCALE GENOMIC DNA]</scope>
    <source>
        <strain evidence="10">rifampicinis</strain>
    </source>
</reference>
<dbReference type="Gene3D" id="1.10.3720.10">
    <property type="entry name" value="MetI-like"/>
    <property type="match status" value="1"/>
</dbReference>
<keyword evidence="10" id="KW-1185">Reference proteome</keyword>
<feature type="transmembrane region" description="Helical" evidence="7">
    <location>
        <begin position="269"/>
        <end position="286"/>
    </location>
</feature>
<dbReference type="PANTHER" id="PTHR30043:SF1">
    <property type="entry name" value="ABC TRANSPORT SYSTEM PERMEASE PROTEIN P69"/>
    <property type="match status" value="1"/>
</dbReference>
<feature type="transmembrane region" description="Helical" evidence="7">
    <location>
        <begin position="59"/>
        <end position="76"/>
    </location>
</feature>
<keyword evidence="3" id="KW-1003">Cell membrane</keyword>
<keyword evidence="2 7" id="KW-0813">Transport</keyword>
<feature type="transmembrane region" description="Helical" evidence="7">
    <location>
        <begin position="110"/>
        <end position="136"/>
    </location>
</feature>
<dbReference type="AlphaFoldDB" id="A0A7S8EDW5"/>
<dbReference type="KEGG" id="pmet:G4Y79_11325"/>
<dbReference type="EMBL" id="CP062983">
    <property type="protein sequence ID" value="QPC85188.1"/>
    <property type="molecule type" value="Genomic_DNA"/>
</dbReference>